<dbReference type="Pfam" id="PF02811">
    <property type="entry name" value="PHP"/>
    <property type="match status" value="1"/>
</dbReference>
<dbReference type="STRING" id="1307839.L21SP5_01496"/>
<evidence type="ECO:0000313" key="10">
    <source>
        <dbReference type="Proteomes" id="UP000064893"/>
    </source>
</evidence>
<keyword evidence="10" id="KW-1185">Reference proteome</keyword>
<dbReference type="InterPro" id="IPR003141">
    <property type="entry name" value="Pol/His_phosphatase_N"/>
</dbReference>
<evidence type="ECO:0000256" key="6">
    <source>
        <dbReference type="ARBA" id="ARBA00049244"/>
    </source>
</evidence>
<evidence type="ECO:0000256" key="3">
    <source>
        <dbReference type="ARBA" id="ARBA00022695"/>
    </source>
</evidence>
<dbReference type="SMART" id="SM00481">
    <property type="entry name" value="POLIIIAc"/>
    <property type="match status" value="1"/>
</dbReference>
<dbReference type="Pfam" id="PF14579">
    <property type="entry name" value="HHH_6"/>
    <property type="match status" value="1"/>
</dbReference>
<sequence length="994" mass="114195">MYLAARTYYSLRYGTLSPEKLVQMAAQKGIQVVALTDINNSTGMPDFVKACRKYGIAPVAGMEFRSGDTWLYTALARNENGFEQINRFMSYHNINNLKLPERAPQLEDVFFIYPFLNFPDRLRDDEYIGVRVSERNKLVTISDKLIRSRCVMFHPVTFASRADMELHRHLRAIDHNMLLSNLTPEMVAKGDEVPATEAQLAKTYEFFPELIENTQKLLLKCTYHIDFTSLKNKQVYSASRYDDKLLLQKLAREGFEERFGAGHTYARERLEKELHVIDKLGFAAYFLITWDIIHYSMTRGIYHVGRGSGANSLVAYALKITDVNPVELNLYFERFINPQRTSPPDFDIDYSWRDRDQVQDYIFKRYGKEHTALLGAMSTFQGRSILRELAKVHGLPKAEIGLLVNDPRDERNQHKVAQHILRIGRQMNDFPNLRTIHAGGILVSEKPITCYTALDMPPKGYPTTQWDMYVAEDLRFEKLDILSQRGIGHINDCATLVQQNQGEPVDVHEVETFKNDPKVKKLLKVGETNGCFYIESPAMRGLLRKLRCDDYLTLVAASSIIRPGVAKSGMMREYIKRFQNPDGFEYIHPVMKEQLEETYGVMVYQEDVLKVCHHFAGLDLADADTLRRTMSGKPRYENELNSLVNKFFANCRSRGYPEHITKEVWRQIASFAGYSFSKAHSASYAVESFQSLYLKAHYPLEFMVAVINNFGGFYKTSVYFNEARRWGAQLELPCVNRSVQMTTIEGKTIYTGFVHIQDLEKRVVKSLIAARSQQGAFKSLADFTRRVQIGIQQLRILIRIGAFRFTGKTKVDLLWEAHMLLDNKPRKEKPAPALFEPEEKHYSLPKLRTSALEDAYDEIELLGFPLSLTWFDMLQTSYRGEVKARNLHRFVGKTVKLTGLLVTVKYVWTVKKEVMHFGTFLDDKGNFIDTVHFPDSLKQYPFTGDGVYLILGKVVVEFGHPSIEVQKMAKLPLQPDPRNEKQRHAAGIRKAAGD</sequence>
<dbReference type="PATRIC" id="fig|1307839.3.peg.1594"/>
<dbReference type="Pfam" id="PF07733">
    <property type="entry name" value="DNA_pol3_alpha"/>
    <property type="match status" value="1"/>
</dbReference>
<dbReference type="EC" id="2.7.7.7" evidence="1"/>
<dbReference type="EMBL" id="CP013118">
    <property type="protein sequence ID" value="ALO15144.1"/>
    <property type="molecule type" value="Genomic_DNA"/>
</dbReference>
<name>A0A0S2HYP9_9BACT</name>
<dbReference type="InterPro" id="IPR016195">
    <property type="entry name" value="Pol/histidinol_Pase-like"/>
</dbReference>
<dbReference type="GO" id="GO:0008408">
    <property type="term" value="F:3'-5' exonuclease activity"/>
    <property type="evidence" value="ECO:0007669"/>
    <property type="project" value="InterPro"/>
</dbReference>
<keyword evidence="3 9" id="KW-0548">Nucleotidyltransferase</keyword>
<dbReference type="GO" id="GO:0003887">
    <property type="term" value="F:DNA-directed DNA polymerase activity"/>
    <property type="evidence" value="ECO:0007669"/>
    <property type="project" value="UniProtKB-KW"/>
</dbReference>
<protein>
    <recommendedName>
        <fullName evidence="1">DNA-directed DNA polymerase</fullName>
        <ecNumber evidence="1">2.7.7.7</ecNumber>
    </recommendedName>
</protein>
<dbReference type="OrthoDB" id="9803237at2"/>
<evidence type="ECO:0000313" key="9">
    <source>
        <dbReference type="EMBL" id="ALO15144.1"/>
    </source>
</evidence>
<dbReference type="Proteomes" id="UP000064893">
    <property type="component" value="Chromosome"/>
</dbReference>
<feature type="region of interest" description="Disordered" evidence="7">
    <location>
        <begin position="972"/>
        <end position="994"/>
    </location>
</feature>
<dbReference type="RefSeq" id="WP_057952626.1">
    <property type="nucleotide sequence ID" value="NZ_CP013118.1"/>
</dbReference>
<keyword evidence="4" id="KW-0235">DNA replication</keyword>
<dbReference type="NCBIfam" id="TIGR00594">
    <property type="entry name" value="polc"/>
    <property type="match status" value="1"/>
</dbReference>
<dbReference type="GO" id="GO:0006260">
    <property type="term" value="P:DNA replication"/>
    <property type="evidence" value="ECO:0007669"/>
    <property type="project" value="UniProtKB-KW"/>
</dbReference>
<evidence type="ECO:0000256" key="4">
    <source>
        <dbReference type="ARBA" id="ARBA00022705"/>
    </source>
</evidence>
<dbReference type="Gene3D" id="1.10.150.870">
    <property type="match status" value="1"/>
</dbReference>
<reference evidence="9 10" key="1">
    <citation type="submission" date="2015-11" db="EMBL/GenBank/DDBJ databases">
        <title>Description and complete genome sequence of a novel strain predominating in hypersaline microbial mats and representing a new family of the Bacteriodetes phylum.</title>
        <authorList>
            <person name="Spring S."/>
            <person name="Bunk B."/>
            <person name="Sproer C."/>
            <person name="Klenk H.-P."/>
        </authorList>
    </citation>
    <scope>NUCLEOTIDE SEQUENCE [LARGE SCALE GENOMIC DNA]</scope>
    <source>
        <strain evidence="9 10">L21-Spi-D4</strain>
    </source>
</reference>
<organism evidence="9 10">
    <name type="scientific">Salinivirga cyanobacteriivorans</name>
    <dbReference type="NCBI Taxonomy" id="1307839"/>
    <lineage>
        <taxon>Bacteria</taxon>
        <taxon>Pseudomonadati</taxon>
        <taxon>Bacteroidota</taxon>
        <taxon>Bacteroidia</taxon>
        <taxon>Bacteroidales</taxon>
        <taxon>Salinivirgaceae</taxon>
        <taxon>Salinivirga</taxon>
    </lineage>
</organism>
<evidence type="ECO:0000259" key="8">
    <source>
        <dbReference type="SMART" id="SM00481"/>
    </source>
</evidence>
<dbReference type="InterPro" id="IPR040982">
    <property type="entry name" value="DNA_pol3_finger"/>
</dbReference>
<evidence type="ECO:0000256" key="7">
    <source>
        <dbReference type="SAM" id="MobiDB-lite"/>
    </source>
</evidence>
<evidence type="ECO:0000256" key="5">
    <source>
        <dbReference type="ARBA" id="ARBA00022932"/>
    </source>
</evidence>
<dbReference type="InterPro" id="IPR004013">
    <property type="entry name" value="PHP_dom"/>
</dbReference>
<keyword evidence="2 9" id="KW-0808">Transferase</keyword>
<accession>A0A0S2HYP9</accession>
<dbReference type="KEGG" id="blq:L21SP5_01496"/>
<dbReference type="Gene3D" id="3.20.20.140">
    <property type="entry name" value="Metal-dependent hydrolases"/>
    <property type="match status" value="2"/>
</dbReference>
<comment type="catalytic activity">
    <reaction evidence="6">
        <text>DNA(n) + a 2'-deoxyribonucleoside 5'-triphosphate = DNA(n+1) + diphosphate</text>
        <dbReference type="Rhea" id="RHEA:22508"/>
        <dbReference type="Rhea" id="RHEA-COMP:17339"/>
        <dbReference type="Rhea" id="RHEA-COMP:17340"/>
        <dbReference type="ChEBI" id="CHEBI:33019"/>
        <dbReference type="ChEBI" id="CHEBI:61560"/>
        <dbReference type="ChEBI" id="CHEBI:173112"/>
        <dbReference type="EC" id="2.7.7.7"/>
    </reaction>
</comment>
<dbReference type="CDD" id="cd07431">
    <property type="entry name" value="PHP_PolIIIA"/>
    <property type="match status" value="1"/>
</dbReference>
<dbReference type="InterPro" id="IPR011708">
    <property type="entry name" value="DNA_pol3_alpha_NTPase_dom"/>
</dbReference>
<dbReference type="SUPFAM" id="SSF89550">
    <property type="entry name" value="PHP domain-like"/>
    <property type="match status" value="1"/>
</dbReference>
<keyword evidence="5" id="KW-0239">DNA-directed DNA polymerase</keyword>
<dbReference type="InterPro" id="IPR004805">
    <property type="entry name" value="DnaE2/DnaE/PolC"/>
</dbReference>
<proteinExistence type="predicted"/>
<dbReference type="PANTHER" id="PTHR32294">
    <property type="entry name" value="DNA POLYMERASE III SUBUNIT ALPHA"/>
    <property type="match status" value="1"/>
</dbReference>
<dbReference type="InterPro" id="IPR029460">
    <property type="entry name" value="DNAPol_HHH"/>
</dbReference>
<feature type="domain" description="Polymerase/histidinol phosphatase N-terminal" evidence="8">
    <location>
        <begin position="1"/>
        <end position="68"/>
    </location>
</feature>
<evidence type="ECO:0000256" key="1">
    <source>
        <dbReference type="ARBA" id="ARBA00012417"/>
    </source>
</evidence>
<dbReference type="AlphaFoldDB" id="A0A0S2HYP9"/>
<gene>
    <name evidence="9" type="primary">dnaE_1</name>
    <name evidence="9" type="ORF">L21SP5_01496</name>
</gene>
<evidence type="ECO:0000256" key="2">
    <source>
        <dbReference type="ARBA" id="ARBA00022679"/>
    </source>
</evidence>
<dbReference type="Pfam" id="PF17657">
    <property type="entry name" value="DNA_pol3_finger"/>
    <property type="match status" value="1"/>
</dbReference>